<evidence type="ECO:0000259" key="3">
    <source>
        <dbReference type="Pfam" id="PF13240"/>
    </source>
</evidence>
<organism evidence="4 5">
    <name type="scientific">Ruminococcus difficilis</name>
    <dbReference type="NCBI Taxonomy" id="2763069"/>
    <lineage>
        <taxon>Bacteria</taxon>
        <taxon>Bacillati</taxon>
        <taxon>Bacillota</taxon>
        <taxon>Clostridia</taxon>
        <taxon>Eubacteriales</taxon>
        <taxon>Oscillospiraceae</taxon>
        <taxon>Ruminococcus</taxon>
    </lineage>
</organism>
<keyword evidence="2" id="KW-1133">Transmembrane helix</keyword>
<dbReference type="InterPro" id="IPR026870">
    <property type="entry name" value="Zinc_ribbon_dom"/>
</dbReference>
<feature type="region of interest" description="Disordered" evidence="1">
    <location>
        <begin position="33"/>
        <end position="84"/>
    </location>
</feature>
<evidence type="ECO:0000313" key="4">
    <source>
        <dbReference type="EMBL" id="MBK6089746.1"/>
    </source>
</evidence>
<evidence type="ECO:0000256" key="2">
    <source>
        <dbReference type="SAM" id="Phobius"/>
    </source>
</evidence>
<feature type="compositionally biased region" description="Low complexity" evidence="1">
    <location>
        <begin position="38"/>
        <end position="84"/>
    </location>
</feature>
<dbReference type="Pfam" id="PF13240">
    <property type="entry name" value="Zn_Ribbon_1"/>
    <property type="match status" value="1"/>
</dbReference>
<evidence type="ECO:0000313" key="5">
    <source>
        <dbReference type="Proteomes" id="UP000633365"/>
    </source>
</evidence>
<dbReference type="AlphaFoldDB" id="A0A935C3G5"/>
<name>A0A935C3G5_9FIRM</name>
<sequence>MICKHCGNEMEPNAKFCGVCGAVNEATINGQPIEDTKPQYAQPTQPQYGQPAQPQYGQPVQPQYGQPVQSQYGQPAQPQYGQPVQPQYGQPAQYGASYNPAPDPVANGYAGRALGFGITSLCCCWLPFFFSIIGIVFGAMAIKQSSNYARVASTGSGRAKTGRILGIIGLVISIIVTAFWTLALFVGMA</sequence>
<protein>
    <submittedName>
        <fullName evidence="4">Zinc-ribbon domain-containing protein</fullName>
    </submittedName>
</protein>
<evidence type="ECO:0000256" key="1">
    <source>
        <dbReference type="SAM" id="MobiDB-lite"/>
    </source>
</evidence>
<dbReference type="Proteomes" id="UP000633365">
    <property type="component" value="Unassembled WGS sequence"/>
</dbReference>
<feature type="domain" description="Zinc-ribbon" evidence="3">
    <location>
        <begin position="3"/>
        <end position="22"/>
    </location>
</feature>
<keyword evidence="5" id="KW-1185">Reference proteome</keyword>
<keyword evidence="2" id="KW-0812">Transmembrane</keyword>
<feature type="transmembrane region" description="Helical" evidence="2">
    <location>
        <begin position="125"/>
        <end position="143"/>
    </location>
</feature>
<dbReference type="SUPFAM" id="SSF81995">
    <property type="entry name" value="beta-sandwich domain of Sec23/24"/>
    <property type="match status" value="1"/>
</dbReference>
<proteinExistence type="predicted"/>
<comment type="caution">
    <text evidence="4">The sequence shown here is derived from an EMBL/GenBank/DDBJ whole genome shotgun (WGS) entry which is preliminary data.</text>
</comment>
<feature type="transmembrane region" description="Helical" evidence="2">
    <location>
        <begin position="164"/>
        <end position="186"/>
    </location>
</feature>
<accession>A0A935C3G5</accession>
<dbReference type="EMBL" id="JAEQMG010000149">
    <property type="protein sequence ID" value="MBK6089746.1"/>
    <property type="molecule type" value="Genomic_DNA"/>
</dbReference>
<keyword evidence="2" id="KW-0472">Membrane</keyword>
<gene>
    <name evidence="4" type="ORF">JKK62_14035</name>
</gene>
<reference evidence="4" key="1">
    <citation type="submission" date="2021-01" db="EMBL/GenBank/DDBJ databases">
        <title>Genome public.</title>
        <authorList>
            <person name="Liu C."/>
            <person name="Sun Q."/>
        </authorList>
    </citation>
    <scope>NUCLEOTIDE SEQUENCE</scope>
    <source>
        <strain evidence="4">M6</strain>
    </source>
</reference>
<dbReference type="RefSeq" id="WP_201428453.1">
    <property type="nucleotide sequence ID" value="NZ_JAEQMG010000149.1"/>
</dbReference>